<proteinExistence type="predicted"/>
<reference evidence="1 2" key="1">
    <citation type="submission" date="2021-06" db="EMBL/GenBank/DDBJ databases">
        <title>Actinomycetes sequencing.</title>
        <authorList>
            <person name="Shan Q."/>
        </authorList>
    </citation>
    <scope>NUCLEOTIDE SEQUENCE [LARGE SCALE GENOMIC DNA]</scope>
    <source>
        <strain evidence="1 2">NEAU-G5</strain>
    </source>
</reference>
<dbReference type="RefSeq" id="WP_215923232.1">
    <property type="nucleotide sequence ID" value="NZ_JAHKNI010000019.1"/>
</dbReference>
<dbReference type="EMBL" id="JAHKNI010000019">
    <property type="protein sequence ID" value="MBU3067143.1"/>
    <property type="molecule type" value="Genomic_DNA"/>
</dbReference>
<accession>A0ABS6BA15</accession>
<gene>
    <name evidence="1" type="ORF">KO481_37190</name>
</gene>
<sequence length="161" mass="17816">MAATQRIAQVSRVDAPIEKVWAAITSFEGINAELRPYLRMTVPRGACGRTIADAEPGITLGRSYILLFGGLPIDADTIGIAEIDPGRRFREESTMVSMRVWVHERALRALDDGRTEVTDVVHFTPRAPLGLIPGWGSLLRSALAFVFRHRHRRLQETLGAA</sequence>
<evidence type="ECO:0008006" key="3">
    <source>
        <dbReference type="Google" id="ProtNLM"/>
    </source>
</evidence>
<comment type="caution">
    <text evidence="1">The sequence shown here is derived from an EMBL/GenBank/DDBJ whole genome shotgun (WGS) entry which is preliminary data.</text>
</comment>
<protein>
    <recommendedName>
        <fullName evidence="3">SRPBCC family protein</fullName>
    </recommendedName>
</protein>
<dbReference type="Gene3D" id="3.30.530.20">
    <property type="match status" value="1"/>
</dbReference>
<dbReference type="InterPro" id="IPR023393">
    <property type="entry name" value="START-like_dom_sf"/>
</dbReference>
<dbReference type="Proteomes" id="UP000733379">
    <property type="component" value="Unassembled WGS sequence"/>
</dbReference>
<name>A0ABS6BA15_9NOCA</name>
<keyword evidence="2" id="KW-1185">Reference proteome</keyword>
<organism evidence="1 2">
    <name type="scientific">Nocardia albiluteola</name>
    <dbReference type="NCBI Taxonomy" id="2842303"/>
    <lineage>
        <taxon>Bacteria</taxon>
        <taxon>Bacillati</taxon>
        <taxon>Actinomycetota</taxon>
        <taxon>Actinomycetes</taxon>
        <taxon>Mycobacteriales</taxon>
        <taxon>Nocardiaceae</taxon>
        <taxon>Nocardia</taxon>
    </lineage>
</organism>
<dbReference type="SUPFAM" id="SSF55961">
    <property type="entry name" value="Bet v1-like"/>
    <property type="match status" value="1"/>
</dbReference>
<evidence type="ECO:0000313" key="2">
    <source>
        <dbReference type="Proteomes" id="UP000733379"/>
    </source>
</evidence>
<evidence type="ECO:0000313" key="1">
    <source>
        <dbReference type="EMBL" id="MBU3067143.1"/>
    </source>
</evidence>